<reference evidence="2 3" key="1">
    <citation type="submission" date="2022-11" db="EMBL/GenBank/DDBJ databases">
        <title>Draft genome sequence of Saccharopolyspora sp. WRP15-2 isolated from rhizosphere soils of wild rice in Thailand.</title>
        <authorList>
            <person name="Duangmal K."/>
            <person name="Kammanee S."/>
            <person name="Muangham S."/>
        </authorList>
    </citation>
    <scope>NUCLEOTIDE SEQUENCE [LARGE SCALE GENOMIC DNA]</scope>
    <source>
        <strain evidence="2 3">WRP15-2</strain>
    </source>
</reference>
<gene>
    <name evidence="2" type="ORF">OU415_35555</name>
</gene>
<dbReference type="EMBL" id="JAQGLA010000120">
    <property type="protein sequence ID" value="MDA3630789.1"/>
    <property type="molecule type" value="Genomic_DNA"/>
</dbReference>
<feature type="transmembrane region" description="Helical" evidence="1">
    <location>
        <begin position="12"/>
        <end position="31"/>
    </location>
</feature>
<proteinExistence type="predicted"/>
<keyword evidence="1" id="KW-1133">Transmembrane helix</keyword>
<evidence type="ECO:0000313" key="2">
    <source>
        <dbReference type="EMBL" id="MDA3630789.1"/>
    </source>
</evidence>
<evidence type="ECO:0000256" key="1">
    <source>
        <dbReference type="SAM" id="Phobius"/>
    </source>
</evidence>
<protein>
    <recommendedName>
        <fullName evidence="4">DUF3105 domain-containing protein</fullName>
    </recommendedName>
</protein>
<dbReference type="RefSeq" id="WP_270954043.1">
    <property type="nucleotide sequence ID" value="NZ_JAQGLA010000120.1"/>
</dbReference>
<keyword evidence="1" id="KW-0472">Membrane</keyword>
<evidence type="ECO:0000313" key="3">
    <source>
        <dbReference type="Proteomes" id="UP001210380"/>
    </source>
</evidence>
<organism evidence="2 3">
    <name type="scientific">Saccharopolyspora oryzae</name>
    <dbReference type="NCBI Taxonomy" id="2997343"/>
    <lineage>
        <taxon>Bacteria</taxon>
        <taxon>Bacillati</taxon>
        <taxon>Actinomycetota</taxon>
        <taxon>Actinomycetes</taxon>
        <taxon>Pseudonocardiales</taxon>
        <taxon>Pseudonocardiaceae</taxon>
        <taxon>Saccharopolyspora</taxon>
    </lineage>
</organism>
<sequence>MPRKNREWIPFTIIGVVVLLIGGAAGLWLLLTPIDSPRKQQEQAVVPPPVPAATTNVCASVDRMGGTCTEWARPEPRPFKDVLQLDALPQQPATGNWGALYLCSYPPEDVIARFMGPDFRRVVLNGFTCSYESPDQDMQILFDVYIGTGSFESWTDISPEAEVVDFHGRRVIVDHGVDEPMSAFRSWIMEIPGAPNNVLVMDYKGMAGIGDIGSIPADKAKADQAMAELGEIYRKATE</sequence>
<evidence type="ECO:0008006" key="4">
    <source>
        <dbReference type="Google" id="ProtNLM"/>
    </source>
</evidence>
<keyword evidence="3" id="KW-1185">Reference proteome</keyword>
<keyword evidence="1" id="KW-0812">Transmembrane</keyword>
<dbReference type="Proteomes" id="UP001210380">
    <property type="component" value="Unassembled WGS sequence"/>
</dbReference>
<name>A0ABT4VBK2_9PSEU</name>
<comment type="caution">
    <text evidence="2">The sequence shown here is derived from an EMBL/GenBank/DDBJ whole genome shotgun (WGS) entry which is preliminary data.</text>
</comment>
<accession>A0ABT4VBK2</accession>